<dbReference type="EMBL" id="UYSG01001091">
    <property type="protein sequence ID" value="VDL34386.1"/>
    <property type="molecule type" value="Genomic_DNA"/>
</dbReference>
<organism evidence="6">
    <name type="scientific">Hymenolepis diminuta</name>
    <name type="common">Rat tapeworm</name>
    <dbReference type="NCBI Taxonomy" id="6216"/>
    <lineage>
        <taxon>Eukaryota</taxon>
        <taxon>Metazoa</taxon>
        <taxon>Spiralia</taxon>
        <taxon>Lophotrochozoa</taxon>
        <taxon>Platyhelminthes</taxon>
        <taxon>Cestoda</taxon>
        <taxon>Eucestoda</taxon>
        <taxon>Cyclophyllidea</taxon>
        <taxon>Hymenolepididae</taxon>
        <taxon>Hymenolepis</taxon>
    </lineage>
</organism>
<feature type="compositionally biased region" description="Basic and acidic residues" evidence="1">
    <location>
        <begin position="19"/>
        <end position="33"/>
    </location>
</feature>
<accession>A0A0R3SFC1</accession>
<dbReference type="EMBL" id="CABIJS010000233">
    <property type="protein sequence ID" value="VUZ47271.1"/>
    <property type="molecule type" value="Genomic_DNA"/>
</dbReference>
<reference evidence="6" key="1">
    <citation type="submission" date="2017-02" db="UniProtKB">
        <authorList>
            <consortium name="WormBaseParasite"/>
        </authorList>
    </citation>
    <scope>IDENTIFICATION</scope>
</reference>
<evidence type="ECO:0000313" key="4">
    <source>
        <dbReference type="Proteomes" id="UP000274504"/>
    </source>
</evidence>
<feature type="region of interest" description="Disordered" evidence="1">
    <location>
        <begin position="1"/>
        <end position="33"/>
    </location>
</feature>
<gene>
    <name evidence="2" type="ORF">HDID_LOCUS3526</name>
    <name evidence="3" type="ORF">WMSIL1_LOCUS6871</name>
</gene>
<dbReference type="WBParaSite" id="HDID_0000352801-mRNA-1">
    <property type="protein sequence ID" value="HDID_0000352801-mRNA-1"/>
    <property type="gene ID" value="HDID_0000352801"/>
</dbReference>
<evidence type="ECO:0000256" key="1">
    <source>
        <dbReference type="SAM" id="MobiDB-lite"/>
    </source>
</evidence>
<evidence type="ECO:0000313" key="6">
    <source>
        <dbReference type="WBParaSite" id="HDID_0000352801-mRNA-1"/>
    </source>
</evidence>
<evidence type="ECO:0000313" key="3">
    <source>
        <dbReference type="EMBL" id="VUZ47271.1"/>
    </source>
</evidence>
<evidence type="ECO:0000313" key="2">
    <source>
        <dbReference type="EMBL" id="VDL34386.1"/>
    </source>
</evidence>
<evidence type="ECO:0000313" key="5">
    <source>
        <dbReference type="Proteomes" id="UP000321570"/>
    </source>
</evidence>
<reference evidence="3 5" key="3">
    <citation type="submission" date="2019-07" db="EMBL/GenBank/DDBJ databases">
        <authorList>
            <person name="Jastrzebski P J."/>
            <person name="Paukszto L."/>
            <person name="Jastrzebski P J."/>
        </authorList>
    </citation>
    <scope>NUCLEOTIDE SEQUENCE [LARGE SCALE GENOMIC DNA]</scope>
    <source>
        <strain evidence="3 5">WMS-il1</strain>
    </source>
</reference>
<sequence>MTAQETVRAAASGVVQRSQENRKYVDPPGDNDNRRIYRIARLTGCTKRLNKPTIRRNKQAEVCYMVTVEENKGSDLQ</sequence>
<dbReference type="AlphaFoldDB" id="A0A0R3SFC1"/>
<proteinExistence type="predicted"/>
<reference evidence="2 4" key="2">
    <citation type="submission" date="2018-11" db="EMBL/GenBank/DDBJ databases">
        <authorList>
            <consortium name="Pathogen Informatics"/>
        </authorList>
    </citation>
    <scope>NUCLEOTIDE SEQUENCE [LARGE SCALE GENOMIC DNA]</scope>
</reference>
<dbReference type="Proteomes" id="UP000274504">
    <property type="component" value="Unassembled WGS sequence"/>
</dbReference>
<name>A0A0R3SFC1_HYMDI</name>
<keyword evidence="5" id="KW-1185">Reference proteome</keyword>
<dbReference type="Proteomes" id="UP000321570">
    <property type="component" value="Unassembled WGS sequence"/>
</dbReference>
<protein>
    <submittedName>
        <fullName evidence="2 6">Uncharacterized protein</fullName>
    </submittedName>
</protein>